<evidence type="ECO:0000256" key="14">
    <source>
        <dbReference type="ARBA" id="ARBA00023295"/>
    </source>
</evidence>
<dbReference type="Pfam" id="PF01149">
    <property type="entry name" value="Fapy_DNA_glyco"/>
    <property type="match status" value="1"/>
</dbReference>
<dbReference type="GO" id="GO:0034039">
    <property type="term" value="F:8-oxo-7,8-dihydroguanine DNA N-glycosylase activity"/>
    <property type="evidence" value="ECO:0007669"/>
    <property type="project" value="TreeGrafter"/>
</dbReference>
<accession>A0A2M7E9D2</accession>
<dbReference type="SUPFAM" id="SSF81624">
    <property type="entry name" value="N-terminal domain of MutM-like DNA repair proteins"/>
    <property type="match status" value="1"/>
</dbReference>
<name>A0A2M7E9D2_9BACT</name>
<comment type="catalytic activity">
    <reaction evidence="1">
        <text>Hydrolysis of DNA containing ring-opened 7-methylguanine residues, releasing 2,6-diamino-4-hydroxy-5-(N-methyl)formamidopyrimidine.</text>
        <dbReference type="EC" id="3.2.2.23"/>
    </reaction>
</comment>
<evidence type="ECO:0000256" key="10">
    <source>
        <dbReference type="ARBA" id="ARBA00023125"/>
    </source>
</evidence>
<dbReference type="Gene3D" id="3.20.190.10">
    <property type="entry name" value="MutM-like, N-terminal"/>
    <property type="match status" value="1"/>
</dbReference>
<comment type="catalytic activity">
    <reaction evidence="15">
        <text>2'-deoxyribonucleotide-(2'-deoxyribose 5'-phosphate)-2'-deoxyribonucleotide-DNA = a 3'-end 2'-deoxyribonucleotide-(2,3-dehydro-2,3-deoxyribose 5'-phosphate)-DNA + a 5'-end 5'-phospho-2'-deoxyribonucleoside-DNA + H(+)</text>
        <dbReference type="Rhea" id="RHEA:66592"/>
        <dbReference type="Rhea" id="RHEA-COMP:13180"/>
        <dbReference type="Rhea" id="RHEA-COMP:16897"/>
        <dbReference type="Rhea" id="RHEA-COMP:17067"/>
        <dbReference type="ChEBI" id="CHEBI:15378"/>
        <dbReference type="ChEBI" id="CHEBI:136412"/>
        <dbReference type="ChEBI" id="CHEBI:157695"/>
        <dbReference type="ChEBI" id="CHEBI:167181"/>
        <dbReference type="EC" id="4.2.99.18"/>
    </reaction>
</comment>
<keyword evidence="6" id="KW-0227">DNA damage</keyword>
<keyword evidence="5" id="KW-0479">Metal-binding</keyword>
<dbReference type="PANTHER" id="PTHR22993:SF9">
    <property type="entry name" value="FORMAMIDOPYRIMIDINE-DNA GLYCOSYLASE"/>
    <property type="match status" value="1"/>
</dbReference>
<dbReference type="PROSITE" id="PS01242">
    <property type="entry name" value="ZF_FPG_1"/>
    <property type="match status" value="1"/>
</dbReference>
<dbReference type="InterPro" id="IPR035937">
    <property type="entry name" value="FPG_N"/>
</dbReference>
<dbReference type="InterPro" id="IPR000214">
    <property type="entry name" value="Znf_DNA_glyclase/AP_lyase"/>
</dbReference>
<dbReference type="NCBIfam" id="TIGR00577">
    <property type="entry name" value="fpg"/>
    <property type="match status" value="1"/>
</dbReference>
<evidence type="ECO:0000256" key="9">
    <source>
        <dbReference type="ARBA" id="ARBA00022833"/>
    </source>
</evidence>
<dbReference type="PANTHER" id="PTHR22993">
    <property type="entry name" value="FORMAMIDOPYRIMIDINE-DNA GLYCOSYLASE"/>
    <property type="match status" value="1"/>
</dbReference>
<evidence type="ECO:0000256" key="1">
    <source>
        <dbReference type="ARBA" id="ARBA00001668"/>
    </source>
</evidence>
<dbReference type="GO" id="GO:0003684">
    <property type="term" value="F:damaged DNA binding"/>
    <property type="evidence" value="ECO:0007669"/>
    <property type="project" value="InterPro"/>
</dbReference>
<dbReference type="PROSITE" id="PS51068">
    <property type="entry name" value="FPG_CAT"/>
    <property type="match status" value="1"/>
</dbReference>
<dbReference type="SUPFAM" id="SSF46946">
    <property type="entry name" value="S13-like H2TH domain"/>
    <property type="match status" value="1"/>
</dbReference>
<evidence type="ECO:0000256" key="3">
    <source>
        <dbReference type="ARBA" id="ARBA00009409"/>
    </source>
</evidence>
<feature type="domain" description="FPG-type" evidence="17">
    <location>
        <begin position="233"/>
        <end position="267"/>
    </location>
</feature>
<dbReference type="GO" id="GO:0008270">
    <property type="term" value="F:zinc ion binding"/>
    <property type="evidence" value="ECO:0007669"/>
    <property type="project" value="UniProtKB-KW"/>
</dbReference>
<dbReference type="InterPro" id="IPR010979">
    <property type="entry name" value="Ribosomal_uS13-like_H2TH"/>
</dbReference>
<dbReference type="GO" id="GO:0006284">
    <property type="term" value="P:base-excision repair"/>
    <property type="evidence" value="ECO:0007669"/>
    <property type="project" value="InterPro"/>
</dbReference>
<evidence type="ECO:0000256" key="5">
    <source>
        <dbReference type="ARBA" id="ARBA00022723"/>
    </source>
</evidence>
<dbReference type="Proteomes" id="UP000228886">
    <property type="component" value="Unassembled WGS sequence"/>
</dbReference>
<dbReference type="InterPro" id="IPR015886">
    <property type="entry name" value="H2TH_FPG"/>
</dbReference>
<evidence type="ECO:0000259" key="18">
    <source>
        <dbReference type="PROSITE" id="PS51068"/>
    </source>
</evidence>
<dbReference type="Gene3D" id="1.10.8.50">
    <property type="match status" value="1"/>
</dbReference>
<keyword evidence="8" id="KW-0378">Hydrolase</keyword>
<feature type="domain" description="Formamidopyrimidine-DNA glycosylase catalytic" evidence="18">
    <location>
        <begin position="2"/>
        <end position="112"/>
    </location>
</feature>
<comment type="similarity">
    <text evidence="3">Belongs to the FPG family.</text>
</comment>
<proteinExistence type="inferred from homology"/>
<keyword evidence="14" id="KW-0326">Glycosidase</keyword>
<gene>
    <name evidence="19" type="ORF">COS11_02780</name>
</gene>
<dbReference type="Pfam" id="PF06831">
    <property type="entry name" value="H2TH"/>
    <property type="match status" value="1"/>
</dbReference>
<evidence type="ECO:0000256" key="15">
    <source>
        <dbReference type="ARBA" id="ARBA00044632"/>
    </source>
</evidence>
<dbReference type="FunFam" id="1.10.8.50:FF:000003">
    <property type="entry name" value="Formamidopyrimidine-DNA glycosylase"/>
    <property type="match status" value="1"/>
</dbReference>
<evidence type="ECO:0000256" key="8">
    <source>
        <dbReference type="ARBA" id="ARBA00022801"/>
    </source>
</evidence>
<evidence type="ECO:0000256" key="13">
    <source>
        <dbReference type="ARBA" id="ARBA00023268"/>
    </source>
</evidence>
<dbReference type="NCBIfam" id="NF002211">
    <property type="entry name" value="PRK01103.1"/>
    <property type="match status" value="1"/>
</dbReference>
<dbReference type="InterPro" id="IPR012319">
    <property type="entry name" value="FPG_cat"/>
</dbReference>
<keyword evidence="7 16" id="KW-0863">Zinc-finger</keyword>
<reference evidence="20" key="1">
    <citation type="submission" date="2017-09" db="EMBL/GenBank/DDBJ databases">
        <title>Depth-based differentiation of microbial function through sediment-hosted aquifers and enrichment of novel symbionts in the deep terrestrial subsurface.</title>
        <authorList>
            <person name="Probst A.J."/>
            <person name="Ladd B."/>
            <person name="Jarett J.K."/>
            <person name="Geller-Mcgrath D.E."/>
            <person name="Sieber C.M.K."/>
            <person name="Emerson J.B."/>
            <person name="Anantharaman K."/>
            <person name="Thomas B.C."/>
            <person name="Malmstrom R."/>
            <person name="Stieglmeier M."/>
            <person name="Klingl A."/>
            <person name="Woyke T."/>
            <person name="Ryan C.M."/>
            <person name="Banfield J.F."/>
        </authorList>
    </citation>
    <scope>NUCLEOTIDE SEQUENCE [LARGE SCALE GENOMIC DNA]</scope>
</reference>
<evidence type="ECO:0000256" key="4">
    <source>
        <dbReference type="ARBA" id="ARBA00011245"/>
    </source>
</evidence>
<evidence type="ECO:0000256" key="2">
    <source>
        <dbReference type="ARBA" id="ARBA00001947"/>
    </source>
</evidence>
<keyword evidence="9" id="KW-0862">Zinc</keyword>
<keyword evidence="11" id="KW-0234">DNA repair</keyword>
<keyword evidence="12" id="KW-0456">Lyase</keyword>
<keyword evidence="13" id="KW-0511">Multifunctional enzyme</keyword>
<keyword evidence="10" id="KW-0238">DNA-binding</keyword>
<dbReference type="Pfam" id="PF06827">
    <property type="entry name" value="zf-FPG_IleRS"/>
    <property type="match status" value="1"/>
</dbReference>
<organism evidence="19 20">
    <name type="scientific">bacterium (Candidatus Ratteibacteria) CG01_land_8_20_14_3_00_40_19</name>
    <dbReference type="NCBI Taxonomy" id="2014290"/>
    <lineage>
        <taxon>Bacteria</taxon>
        <taxon>Candidatus Ratteibacteria</taxon>
    </lineage>
</organism>
<dbReference type="InterPro" id="IPR020629">
    <property type="entry name" value="FPG_Glyclase"/>
</dbReference>
<dbReference type="AlphaFoldDB" id="A0A2M7E9D2"/>
<evidence type="ECO:0000313" key="19">
    <source>
        <dbReference type="EMBL" id="PIV64333.1"/>
    </source>
</evidence>
<dbReference type="EMBL" id="PETL01000137">
    <property type="protein sequence ID" value="PIV64333.1"/>
    <property type="molecule type" value="Genomic_DNA"/>
</dbReference>
<comment type="cofactor">
    <cofactor evidence="2">
        <name>Zn(2+)</name>
        <dbReference type="ChEBI" id="CHEBI:29105"/>
    </cofactor>
</comment>
<evidence type="ECO:0000256" key="7">
    <source>
        <dbReference type="ARBA" id="ARBA00022771"/>
    </source>
</evidence>
<evidence type="ECO:0000256" key="6">
    <source>
        <dbReference type="ARBA" id="ARBA00022763"/>
    </source>
</evidence>
<comment type="subunit">
    <text evidence="4">Monomer.</text>
</comment>
<dbReference type="SMART" id="SM00898">
    <property type="entry name" value="Fapy_DNA_glyco"/>
    <property type="match status" value="1"/>
</dbReference>
<comment type="caution">
    <text evidence="19">The sequence shown here is derived from an EMBL/GenBank/DDBJ whole genome shotgun (WGS) entry which is preliminary data.</text>
</comment>
<protein>
    <submittedName>
        <fullName evidence="19">DNA-formamidopyrimidine glycosylase</fullName>
    </submittedName>
</protein>
<sequence>MPELPEVETIKRQLKRDILNKKIKEIIVIKNKLIKGTSPQTFKSKVEGKSIRDVSRRGKVLIIKLEEDLFLIFHLKISGWLVLSEKIEKFSAVAFRFEDNKLLNFCDTRLFGEIRLIDDWRKFPFLKEMGPEPLDLNRKQFVELFEKKKGKIKPLLMEQKFLAGIGNIYAQESLFCAGIHPERKVERIKKEELEKIYLCLISILKEAIKKKGTSADTYRQINGEDGSYLPFLKVYQRDRKPCLKCKTPIKREVVGGRGTCFCPHCQR</sequence>
<evidence type="ECO:0000256" key="11">
    <source>
        <dbReference type="ARBA" id="ARBA00023204"/>
    </source>
</evidence>
<evidence type="ECO:0000256" key="12">
    <source>
        <dbReference type="ARBA" id="ARBA00023239"/>
    </source>
</evidence>
<evidence type="ECO:0000313" key="20">
    <source>
        <dbReference type="Proteomes" id="UP000228886"/>
    </source>
</evidence>
<dbReference type="CDD" id="cd08966">
    <property type="entry name" value="EcFpg-like_N"/>
    <property type="match status" value="1"/>
</dbReference>
<dbReference type="SUPFAM" id="SSF57716">
    <property type="entry name" value="Glucocorticoid receptor-like (DNA-binding domain)"/>
    <property type="match status" value="1"/>
</dbReference>
<dbReference type="PROSITE" id="PS51066">
    <property type="entry name" value="ZF_FPG_2"/>
    <property type="match status" value="1"/>
</dbReference>
<dbReference type="SMART" id="SM01232">
    <property type="entry name" value="H2TH"/>
    <property type="match status" value="1"/>
</dbReference>
<dbReference type="InterPro" id="IPR010663">
    <property type="entry name" value="Znf_FPG/IleRS"/>
</dbReference>
<dbReference type="GO" id="GO:0140078">
    <property type="term" value="F:class I DNA-(apurinic or apyrimidinic site) endonuclease activity"/>
    <property type="evidence" value="ECO:0007669"/>
    <property type="project" value="UniProtKB-EC"/>
</dbReference>
<evidence type="ECO:0000259" key="17">
    <source>
        <dbReference type="PROSITE" id="PS51066"/>
    </source>
</evidence>
<evidence type="ECO:0000256" key="16">
    <source>
        <dbReference type="PROSITE-ProRule" id="PRU00391"/>
    </source>
</evidence>
<dbReference type="InterPro" id="IPR015887">
    <property type="entry name" value="DNA_glyclase_Znf_dom_DNA_BS"/>
</dbReference>